<reference evidence="1" key="1">
    <citation type="journal article" date="2020" name="Nature">
        <title>Giant virus diversity and host interactions through global metagenomics.</title>
        <authorList>
            <person name="Schulz F."/>
            <person name="Roux S."/>
            <person name="Paez-Espino D."/>
            <person name="Jungbluth S."/>
            <person name="Walsh D.A."/>
            <person name="Denef V.J."/>
            <person name="McMahon K.D."/>
            <person name="Konstantinidis K.T."/>
            <person name="Eloe-Fadrosh E.A."/>
            <person name="Kyrpides N.C."/>
            <person name="Woyke T."/>
        </authorList>
    </citation>
    <scope>NUCLEOTIDE SEQUENCE</scope>
    <source>
        <strain evidence="1">GVMAG-M-3300024301-20</strain>
    </source>
</reference>
<dbReference type="EMBL" id="MN740247">
    <property type="protein sequence ID" value="QHT95864.1"/>
    <property type="molecule type" value="Genomic_DNA"/>
</dbReference>
<dbReference type="AlphaFoldDB" id="A0A6C0IRJ6"/>
<organism evidence="1">
    <name type="scientific">viral metagenome</name>
    <dbReference type="NCBI Taxonomy" id="1070528"/>
    <lineage>
        <taxon>unclassified sequences</taxon>
        <taxon>metagenomes</taxon>
        <taxon>organismal metagenomes</taxon>
    </lineage>
</organism>
<evidence type="ECO:0000313" key="1">
    <source>
        <dbReference type="EMBL" id="QHT95864.1"/>
    </source>
</evidence>
<protein>
    <submittedName>
        <fullName evidence="1">Uncharacterized protein</fullName>
    </submittedName>
</protein>
<name>A0A6C0IRJ6_9ZZZZ</name>
<accession>A0A6C0IRJ6</accession>
<sequence>MNKKTGFTETLVLPQIQLKNTPPNGIINVCSSIQEQVTNTRRKTKYAIPSQFPKLL</sequence>
<proteinExistence type="predicted"/>